<evidence type="ECO:0000313" key="13">
    <source>
        <dbReference type="EMBL" id="GFY65704.1"/>
    </source>
</evidence>
<dbReference type="AlphaFoldDB" id="A0A8X7CBW0"/>
<keyword evidence="6" id="KW-0303">Gap junction</keyword>
<evidence type="ECO:0000256" key="11">
    <source>
        <dbReference type="ARBA" id="ARBA00023303"/>
    </source>
</evidence>
<dbReference type="Proteomes" id="UP000886998">
    <property type="component" value="Unassembled WGS sequence"/>
</dbReference>
<dbReference type="Pfam" id="PF00876">
    <property type="entry name" value="Innexin"/>
    <property type="match status" value="1"/>
</dbReference>
<evidence type="ECO:0000256" key="2">
    <source>
        <dbReference type="ARBA" id="ARBA00004651"/>
    </source>
</evidence>
<evidence type="ECO:0000256" key="5">
    <source>
        <dbReference type="ARBA" id="ARBA00022692"/>
    </source>
</evidence>
<name>A0A8X7CBW0_9ARAC</name>
<evidence type="ECO:0000256" key="10">
    <source>
        <dbReference type="ARBA" id="ARBA00023136"/>
    </source>
</evidence>
<sequence length="346" mass="40404">MTEFEVFFALVLFIHILFLLCSFLEKRSKMIHVHNWISKLHYRMIPIMMSLIIFGIPPEEQMDFPEEYGLKHILNQSCFMNTTFDQEKVSERDPNGSECLDARPYSEEGTLLIVFLVLGLTVVFYIIAYMREKTVSEWVFRAVKGDTVRCLIVQFNKSVRRFIILVILEILNFIVLILGSVIMYFIIMKRNLILKPKPFEVNFSSWKLKCKPSMETFDCIFSTYDASNVTQCFYAECIFPKAHSAKMFSIFIHVWVSFQAGASITLVSCRMACLYSLRCRYMWLYLKVRPSNPSYLESTVSKCTMDDWLLLNLMANNMKPDDFCAVIKDFLIGWTLTKDNGMLPIL</sequence>
<evidence type="ECO:0000313" key="14">
    <source>
        <dbReference type="Proteomes" id="UP000886998"/>
    </source>
</evidence>
<keyword evidence="9" id="KW-0406">Ion transport</keyword>
<evidence type="ECO:0000256" key="8">
    <source>
        <dbReference type="ARBA" id="ARBA00022989"/>
    </source>
</evidence>
<feature type="transmembrane region" description="Helical" evidence="12">
    <location>
        <begin position="110"/>
        <end position="130"/>
    </location>
</feature>
<dbReference type="GO" id="GO:0034220">
    <property type="term" value="P:monoatomic ion transmembrane transport"/>
    <property type="evidence" value="ECO:0007669"/>
    <property type="project" value="UniProtKB-KW"/>
</dbReference>
<keyword evidence="5 12" id="KW-0812">Transmembrane</keyword>
<comment type="subcellular location">
    <subcellularLocation>
        <location evidence="1">Cell junction</location>
        <location evidence="1">Gap junction</location>
    </subcellularLocation>
    <subcellularLocation>
        <location evidence="2">Cell membrane</location>
        <topology evidence="2">Multi-pass membrane protein</topology>
    </subcellularLocation>
</comment>
<evidence type="ECO:0000256" key="9">
    <source>
        <dbReference type="ARBA" id="ARBA00023065"/>
    </source>
</evidence>
<keyword evidence="8 12" id="KW-1133">Transmembrane helix</keyword>
<proteinExistence type="predicted"/>
<dbReference type="GO" id="GO:0005921">
    <property type="term" value="C:gap junction"/>
    <property type="evidence" value="ECO:0007669"/>
    <property type="project" value="UniProtKB-SubCell"/>
</dbReference>
<feature type="transmembrane region" description="Helical" evidence="12">
    <location>
        <begin position="36"/>
        <end position="56"/>
    </location>
</feature>
<evidence type="ECO:0000256" key="1">
    <source>
        <dbReference type="ARBA" id="ARBA00004610"/>
    </source>
</evidence>
<feature type="transmembrane region" description="Helical" evidence="12">
    <location>
        <begin position="250"/>
        <end position="277"/>
    </location>
</feature>
<evidence type="ECO:0000256" key="4">
    <source>
        <dbReference type="ARBA" id="ARBA00022475"/>
    </source>
</evidence>
<protein>
    <submittedName>
        <fullName evidence="13">Uncharacterized protein</fullName>
    </submittedName>
</protein>
<keyword evidence="7" id="KW-0965">Cell junction</keyword>
<reference evidence="13" key="1">
    <citation type="submission" date="2020-08" db="EMBL/GenBank/DDBJ databases">
        <title>Multicomponent nature underlies the extraordinary mechanical properties of spider dragline silk.</title>
        <authorList>
            <person name="Kono N."/>
            <person name="Nakamura H."/>
            <person name="Mori M."/>
            <person name="Yoshida Y."/>
            <person name="Ohtoshi R."/>
            <person name="Malay A.D."/>
            <person name="Moran D.A.P."/>
            <person name="Tomita M."/>
            <person name="Numata K."/>
            <person name="Arakawa K."/>
        </authorList>
    </citation>
    <scope>NUCLEOTIDE SEQUENCE</scope>
</reference>
<evidence type="ECO:0000256" key="3">
    <source>
        <dbReference type="ARBA" id="ARBA00022448"/>
    </source>
</evidence>
<feature type="transmembrane region" description="Helical" evidence="12">
    <location>
        <begin position="6"/>
        <end position="24"/>
    </location>
</feature>
<evidence type="ECO:0000256" key="12">
    <source>
        <dbReference type="SAM" id="Phobius"/>
    </source>
</evidence>
<keyword evidence="14" id="KW-1185">Reference proteome</keyword>
<keyword evidence="3" id="KW-0813">Transport</keyword>
<feature type="transmembrane region" description="Helical" evidence="12">
    <location>
        <begin position="162"/>
        <end position="187"/>
    </location>
</feature>
<accession>A0A8X7CBW0</accession>
<keyword evidence="10 12" id="KW-0472">Membrane</keyword>
<dbReference type="GO" id="GO:0005886">
    <property type="term" value="C:plasma membrane"/>
    <property type="evidence" value="ECO:0007669"/>
    <property type="project" value="UniProtKB-SubCell"/>
</dbReference>
<comment type="caution">
    <text evidence="13">The sequence shown here is derived from an EMBL/GenBank/DDBJ whole genome shotgun (WGS) entry which is preliminary data.</text>
</comment>
<evidence type="ECO:0000256" key="7">
    <source>
        <dbReference type="ARBA" id="ARBA00022949"/>
    </source>
</evidence>
<organism evidence="13 14">
    <name type="scientific">Trichonephila inaurata madagascariensis</name>
    <dbReference type="NCBI Taxonomy" id="2747483"/>
    <lineage>
        <taxon>Eukaryota</taxon>
        <taxon>Metazoa</taxon>
        <taxon>Ecdysozoa</taxon>
        <taxon>Arthropoda</taxon>
        <taxon>Chelicerata</taxon>
        <taxon>Arachnida</taxon>
        <taxon>Araneae</taxon>
        <taxon>Araneomorphae</taxon>
        <taxon>Entelegynae</taxon>
        <taxon>Araneoidea</taxon>
        <taxon>Nephilidae</taxon>
        <taxon>Trichonephila</taxon>
        <taxon>Trichonephila inaurata</taxon>
    </lineage>
</organism>
<evidence type="ECO:0000256" key="6">
    <source>
        <dbReference type="ARBA" id="ARBA00022868"/>
    </source>
</evidence>
<gene>
    <name evidence="13" type="ORF">TNIN_436431</name>
</gene>
<dbReference type="EMBL" id="BMAV01015646">
    <property type="protein sequence ID" value="GFY65704.1"/>
    <property type="molecule type" value="Genomic_DNA"/>
</dbReference>
<keyword evidence="11" id="KW-0407">Ion channel</keyword>
<dbReference type="InterPro" id="IPR000990">
    <property type="entry name" value="Innexin"/>
</dbReference>
<keyword evidence="4" id="KW-1003">Cell membrane</keyword>